<comment type="caution">
    <text evidence="1">The sequence shown here is derived from an EMBL/GenBank/DDBJ whole genome shotgun (WGS) entry which is preliminary data.</text>
</comment>
<proteinExistence type="predicted"/>
<protein>
    <submittedName>
        <fullName evidence="1">Uncharacterized protein</fullName>
    </submittedName>
</protein>
<organism evidence="1 2">
    <name type="scientific">Dioscorea alata</name>
    <name type="common">Purple yam</name>
    <dbReference type="NCBI Taxonomy" id="55571"/>
    <lineage>
        <taxon>Eukaryota</taxon>
        <taxon>Viridiplantae</taxon>
        <taxon>Streptophyta</taxon>
        <taxon>Embryophyta</taxon>
        <taxon>Tracheophyta</taxon>
        <taxon>Spermatophyta</taxon>
        <taxon>Magnoliopsida</taxon>
        <taxon>Liliopsida</taxon>
        <taxon>Dioscoreales</taxon>
        <taxon>Dioscoreaceae</taxon>
        <taxon>Dioscorea</taxon>
    </lineage>
</organism>
<dbReference type="Proteomes" id="UP000827976">
    <property type="component" value="Chromosome 19"/>
</dbReference>
<sequence length="327" mass="37570">MGEWRRVSSWKSSRGHNRPPKHWRPPPPPPHPGSWDAKIPWWERKFLASVCPIPLEELGFMRSSMSIYKNVLDWDDSAALEAFQKAKARFWAKFNGLRSDVSLPDPDMYIDKVNYDAIIDPELIEDLYKEPPAPANQDATGNDGLDSFLATDKPIPATGWDDAEDNAPSGIFAALPTSNNWDVHIDKPTRQNEASDANNTCSAWDVNPVKLEDNGDRGNKWSCNDGWTDGFARNEEWGNKQDSLWDNRVDKSWGPCQNNESGGRYSRKRYRGGRFGSRFQMDDYQKNNNSWRNCRGRNNRSHSNEHTIDTWQSRNNREPHDAVAAWY</sequence>
<gene>
    <name evidence="1" type="ORF">IHE45_19G171100</name>
</gene>
<dbReference type="EMBL" id="CM037029">
    <property type="protein sequence ID" value="KAH7654904.1"/>
    <property type="molecule type" value="Genomic_DNA"/>
</dbReference>
<keyword evidence="2" id="KW-1185">Reference proteome</keyword>
<accession>A0ACB7U3I7</accession>
<name>A0ACB7U3I7_DIOAL</name>
<evidence type="ECO:0000313" key="2">
    <source>
        <dbReference type="Proteomes" id="UP000827976"/>
    </source>
</evidence>
<reference evidence="2" key="1">
    <citation type="journal article" date="2022" name="Nat. Commun.">
        <title>Chromosome evolution and the genetic basis of agronomically important traits in greater yam.</title>
        <authorList>
            <person name="Bredeson J.V."/>
            <person name="Lyons J.B."/>
            <person name="Oniyinde I.O."/>
            <person name="Okereke N.R."/>
            <person name="Kolade O."/>
            <person name="Nnabue I."/>
            <person name="Nwadili C.O."/>
            <person name="Hribova E."/>
            <person name="Parker M."/>
            <person name="Nwogha J."/>
            <person name="Shu S."/>
            <person name="Carlson J."/>
            <person name="Kariba R."/>
            <person name="Muthemba S."/>
            <person name="Knop K."/>
            <person name="Barton G.J."/>
            <person name="Sherwood A.V."/>
            <person name="Lopez-Montes A."/>
            <person name="Asiedu R."/>
            <person name="Jamnadass R."/>
            <person name="Muchugi A."/>
            <person name="Goodstein D."/>
            <person name="Egesi C.N."/>
            <person name="Featherston J."/>
            <person name="Asfaw A."/>
            <person name="Simpson G.G."/>
            <person name="Dolezel J."/>
            <person name="Hendre P.S."/>
            <person name="Van Deynze A."/>
            <person name="Kumar P.L."/>
            <person name="Obidiegwu J.E."/>
            <person name="Bhattacharjee R."/>
            <person name="Rokhsar D.S."/>
        </authorList>
    </citation>
    <scope>NUCLEOTIDE SEQUENCE [LARGE SCALE GENOMIC DNA]</scope>
    <source>
        <strain evidence="2">cv. TDa95/00328</strain>
    </source>
</reference>
<evidence type="ECO:0000313" key="1">
    <source>
        <dbReference type="EMBL" id="KAH7654904.1"/>
    </source>
</evidence>